<feature type="chain" id="PRO_5003670645" evidence="1">
    <location>
        <begin position="19"/>
        <end position="384"/>
    </location>
</feature>
<sequence length="384" mass="44094">MNLYWIIMILLVISGILAQIELSDIKEIQDTMIDTEKNLMINPDGPLNVLRGYIMHKTGYMHNKPGCIPEITLEIAKIANLCNRKIKSMLNNEQDIDVLKESLTAIFKYLSYNSNITIECEDMEVNMRTDNNIDIFGKISLMYDFNGVCNGAVLNMMQGHAQLKLIKKAFNGVEKIKGMLSTIQNNYSKHNTYIGHAIKHYTVIELNDLSSGMDETIYIPKEEYLTHLKEYSNSIATPNSTKGKDSVNSPESIYKIFLWKRIDNDSYKLFLVTNFAFSMVNKELSKKDAMVRFTDNIIGSAKLNNRVPRAYVLTGIKFNHNLRDFYPKIEMDLIELADSEFNPGNFNSIVISMLFDGNYPEDIVIKSLEFWLSMASNWFVHLTY</sequence>
<dbReference type="EMBL" id="GL870876">
    <property type="protein sequence ID" value="EIJ89347.1"/>
    <property type="molecule type" value="Genomic_DNA"/>
</dbReference>
<dbReference type="InParanoid" id="I3EJF0"/>
<dbReference type="OrthoDB" id="10475899at2759"/>
<evidence type="ECO:0000256" key="1">
    <source>
        <dbReference type="SAM" id="SignalP"/>
    </source>
</evidence>
<accession>I3EJF0</accession>
<proteinExistence type="predicted"/>
<name>I3EJF0_NEMP3</name>
<dbReference type="HOGENOM" id="CLU_719784_0_0_1"/>
<keyword evidence="1" id="KW-0732">Signal</keyword>
<organism evidence="2 3">
    <name type="scientific">Nematocida parisii (strain ERTm3)</name>
    <name type="common">Nematode killer fungus</name>
    <dbReference type="NCBI Taxonomy" id="935791"/>
    <lineage>
        <taxon>Eukaryota</taxon>
        <taxon>Fungi</taxon>
        <taxon>Fungi incertae sedis</taxon>
        <taxon>Microsporidia</taxon>
        <taxon>Nematocida</taxon>
    </lineage>
</organism>
<evidence type="ECO:0000313" key="2">
    <source>
        <dbReference type="EMBL" id="EIJ89347.1"/>
    </source>
</evidence>
<evidence type="ECO:0000313" key="3">
    <source>
        <dbReference type="Proteomes" id="UP000002872"/>
    </source>
</evidence>
<protein>
    <submittedName>
        <fullName evidence="2">Uncharacterized protein</fullName>
    </submittedName>
</protein>
<dbReference type="VEuPathDB" id="MicrosporidiaDB:NEQG_00117"/>
<dbReference type="Proteomes" id="UP000002872">
    <property type="component" value="Unassembled WGS sequence"/>
</dbReference>
<keyword evidence="3" id="KW-1185">Reference proteome</keyword>
<reference evidence="2" key="1">
    <citation type="submission" date="2011-01" db="EMBL/GenBank/DDBJ databases">
        <title>The Genome Sequence of Nematocida parisii strain ERTm3.</title>
        <authorList>
            <consortium name="The Broad Institute Genome Sequencing Platform"/>
            <consortium name="The Broad Institute Genome Sequencing Center for Infectious Disease"/>
            <person name="Cuomo C."/>
            <person name="Troemel E."/>
            <person name="Young S.K."/>
            <person name="Zeng Q."/>
            <person name="Gargeya S."/>
            <person name="Fitzgerald M."/>
            <person name="Haas B."/>
            <person name="Abouelleil A."/>
            <person name="Alvarado L."/>
            <person name="Arachchi H.M."/>
            <person name="Berlin A."/>
            <person name="Chapman S.B."/>
            <person name="Gearin G."/>
            <person name="Goldberg J."/>
            <person name="Griggs A."/>
            <person name="Gujja S."/>
            <person name="Hansen M."/>
            <person name="Heiman D."/>
            <person name="Howarth C."/>
            <person name="Larimer J."/>
            <person name="Lui A."/>
            <person name="MacDonald P.J.P."/>
            <person name="McCowen C."/>
            <person name="Montmayeur A."/>
            <person name="Murphy C."/>
            <person name="Neiman D."/>
            <person name="Pearson M."/>
            <person name="Priest M."/>
            <person name="Roberts A."/>
            <person name="Saif S."/>
            <person name="Shea T."/>
            <person name="Sisk P."/>
            <person name="Stolte C."/>
            <person name="Sykes S."/>
            <person name="Wortman J."/>
            <person name="Nusbaum C."/>
            <person name="Birren B."/>
        </authorList>
    </citation>
    <scope>NUCLEOTIDE SEQUENCE</scope>
    <source>
        <strain evidence="2">ERTm3</strain>
    </source>
</reference>
<gene>
    <name evidence="2" type="ORF">NEQG_00117</name>
</gene>
<dbReference type="AlphaFoldDB" id="I3EJF0"/>
<feature type="signal peptide" evidence="1">
    <location>
        <begin position="1"/>
        <end position="18"/>
    </location>
</feature>